<keyword evidence="8" id="KW-0732">Signal</keyword>
<keyword evidence="4" id="KW-0964">Secreted</keyword>
<keyword evidence="6" id="KW-0399">Innate immunity</keyword>
<evidence type="ECO:0000256" key="2">
    <source>
        <dbReference type="ARBA" id="ARBA00004613"/>
    </source>
</evidence>
<reference evidence="9" key="1">
    <citation type="journal article" date="2006" name="BMC Genomics">
        <title>Analysis of bacteria-challenged wild silkmoth, Antheraea mylitta (lepidoptera) transcriptome reveals potential immune genes.</title>
        <authorList>
            <person name="Gandhe A.S."/>
            <person name="Arunkumar K.P."/>
            <person name="John S.H."/>
            <person name="Nagaraju J."/>
        </authorList>
    </citation>
    <scope>NUCLEOTIDE SEQUENCE</scope>
</reference>
<evidence type="ECO:0000256" key="4">
    <source>
        <dbReference type="ARBA" id="ARBA00022525"/>
    </source>
</evidence>
<dbReference type="GO" id="GO:0005576">
    <property type="term" value="C:extracellular region"/>
    <property type="evidence" value="ECO:0007669"/>
    <property type="project" value="UniProtKB-SubCell"/>
</dbReference>
<feature type="signal peptide" evidence="8">
    <location>
        <begin position="1"/>
        <end position="22"/>
    </location>
</feature>
<organism evidence="9">
    <name type="scientific">Antheraea mylitta</name>
    <name type="common">Tasar silkworm</name>
    <dbReference type="NCBI Taxonomy" id="34739"/>
    <lineage>
        <taxon>Eukaryota</taxon>
        <taxon>Metazoa</taxon>
        <taxon>Ecdysozoa</taxon>
        <taxon>Arthropoda</taxon>
        <taxon>Hexapoda</taxon>
        <taxon>Insecta</taxon>
        <taxon>Pterygota</taxon>
        <taxon>Neoptera</taxon>
        <taxon>Endopterygota</taxon>
        <taxon>Lepidoptera</taxon>
        <taxon>Glossata</taxon>
        <taxon>Ditrysia</taxon>
        <taxon>Bombycoidea</taxon>
        <taxon>Saturniidae</taxon>
        <taxon>Saturniinae</taxon>
        <taxon>Saturniini</taxon>
        <taxon>Antheraea</taxon>
    </lineage>
</organism>
<sequence length="65" mass="7121">MNSARILIFAAICIMLVSTVTAWDFFKELEGIGQRVRDSIISAGPAIDVLQRAKDLADGKQPDDE</sequence>
<dbReference type="EMBL" id="DQ666492">
    <property type="protein sequence ID" value="ABG72696.1"/>
    <property type="molecule type" value="mRNA"/>
</dbReference>
<evidence type="ECO:0000256" key="6">
    <source>
        <dbReference type="ARBA" id="ARBA00022588"/>
    </source>
</evidence>
<dbReference type="Pfam" id="PF00272">
    <property type="entry name" value="Cecropin"/>
    <property type="match status" value="1"/>
</dbReference>
<evidence type="ECO:0000313" key="9">
    <source>
        <dbReference type="EMBL" id="ABG72696.1"/>
    </source>
</evidence>
<feature type="chain" id="PRO_5004175737" evidence="8">
    <location>
        <begin position="23"/>
        <end position="65"/>
    </location>
</feature>
<dbReference type="GO" id="GO:0050830">
    <property type="term" value="P:defense response to Gram-positive bacterium"/>
    <property type="evidence" value="ECO:0007669"/>
    <property type="project" value="UniProtKB-ARBA"/>
</dbReference>
<comment type="function">
    <text evidence="1">Cecropins have lytic and antibacterial activity against several Gram-positive and Gram-negative bacteria.</text>
</comment>
<evidence type="ECO:0000256" key="8">
    <source>
        <dbReference type="SAM" id="SignalP"/>
    </source>
</evidence>
<accession>Q0Q038</accession>
<dbReference type="InterPro" id="IPR000875">
    <property type="entry name" value="CecC-like"/>
</dbReference>
<evidence type="ECO:0000256" key="7">
    <source>
        <dbReference type="ARBA" id="ARBA00022859"/>
    </source>
</evidence>
<name>Q0Q038_ANTMY</name>
<dbReference type="GO" id="GO:0045087">
    <property type="term" value="P:innate immune response"/>
    <property type="evidence" value="ECO:0007669"/>
    <property type="project" value="UniProtKB-KW"/>
</dbReference>
<proteinExistence type="evidence at transcript level"/>
<evidence type="ECO:0000256" key="1">
    <source>
        <dbReference type="ARBA" id="ARBA00003400"/>
    </source>
</evidence>
<comment type="subcellular location">
    <subcellularLocation>
        <location evidence="2">Secreted</location>
    </subcellularLocation>
</comment>
<evidence type="ECO:0000256" key="3">
    <source>
        <dbReference type="ARBA" id="ARBA00010680"/>
    </source>
</evidence>
<dbReference type="GO" id="GO:0019731">
    <property type="term" value="P:antibacterial humoral response"/>
    <property type="evidence" value="ECO:0007669"/>
    <property type="project" value="InterPro"/>
</dbReference>
<protein>
    <submittedName>
        <fullName evidence="9">Cecropin-like protein</fullName>
    </submittedName>
</protein>
<keyword evidence="7" id="KW-0391">Immunity</keyword>
<comment type="similarity">
    <text evidence="3">Belongs to the cecropin family.</text>
</comment>
<keyword evidence="5" id="KW-0929">Antimicrobial</keyword>
<evidence type="ECO:0000256" key="5">
    <source>
        <dbReference type="ARBA" id="ARBA00022529"/>
    </source>
</evidence>
<dbReference type="AlphaFoldDB" id="Q0Q038"/>